<evidence type="ECO:0000259" key="1">
    <source>
        <dbReference type="Pfam" id="PF13002"/>
    </source>
</evidence>
<organism evidence="2 3">
    <name type="scientific">Penicillium frequentans</name>
    <dbReference type="NCBI Taxonomy" id="3151616"/>
    <lineage>
        <taxon>Eukaryota</taxon>
        <taxon>Fungi</taxon>
        <taxon>Dikarya</taxon>
        <taxon>Ascomycota</taxon>
        <taxon>Pezizomycotina</taxon>
        <taxon>Eurotiomycetes</taxon>
        <taxon>Eurotiomycetidae</taxon>
        <taxon>Eurotiales</taxon>
        <taxon>Aspergillaceae</taxon>
        <taxon>Penicillium</taxon>
    </lineage>
</organism>
<reference evidence="2 3" key="1">
    <citation type="journal article" date="2023" name="IMA Fungus">
        <title>Comparative genomic study of the Penicillium genus elucidates a diverse pangenome and 15 lateral gene transfer events.</title>
        <authorList>
            <person name="Petersen C."/>
            <person name="Sorensen T."/>
            <person name="Nielsen M.R."/>
            <person name="Sondergaard T.E."/>
            <person name="Sorensen J.L."/>
            <person name="Fitzpatrick D.A."/>
            <person name="Frisvad J.C."/>
            <person name="Nielsen K.L."/>
        </authorList>
    </citation>
    <scope>NUCLEOTIDE SEQUENCE [LARGE SCALE GENOMIC DNA]</scope>
    <source>
        <strain evidence="2 3">IBT 35679</strain>
    </source>
</reference>
<comment type="caution">
    <text evidence="2">The sequence shown here is derived from an EMBL/GenBank/DDBJ whole genome shotgun (WGS) entry which is preliminary data.</text>
</comment>
<keyword evidence="3" id="KW-1185">Reference proteome</keyword>
<protein>
    <recommendedName>
        <fullName evidence="1">LDB19 N-terminal domain-containing protein</fullName>
    </recommendedName>
</protein>
<feature type="domain" description="LDB19 N-terminal" evidence="1">
    <location>
        <begin position="82"/>
        <end position="214"/>
    </location>
</feature>
<dbReference type="EMBL" id="JAQIZZ010000008">
    <property type="protein sequence ID" value="KAJ5524938.1"/>
    <property type="molecule type" value="Genomic_DNA"/>
</dbReference>
<gene>
    <name evidence="2" type="ORF">N7494_011588</name>
</gene>
<dbReference type="Pfam" id="PF13002">
    <property type="entry name" value="LDB19"/>
    <property type="match status" value="1"/>
</dbReference>
<dbReference type="AlphaFoldDB" id="A0AAD6CJY5"/>
<proteinExistence type="predicted"/>
<evidence type="ECO:0000313" key="2">
    <source>
        <dbReference type="EMBL" id="KAJ5524938.1"/>
    </source>
</evidence>
<accession>A0AAD6CJY5</accession>
<dbReference type="Proteomes" id="UP001220324">
    <property type="component" value="Unassembled WGS sequence"/>
</dbReference>
<name>A0AAD6CJY5_9EURO</name>
<dbReference type="InterPro" id="IPR024391">
    <property type="entry name" value="LDB19_N"/>
</dbReference>
<evidence type="ECO:0000313" key="3">
    <source>
        <dbReference type="Proteomes" id="UP001220324"/>
    </source>
</evidence>
<sequence>MDSSLDIVSPKSHNLYFNFQGDSYCQPITGTVAFQPPQSFDAIVSTQLRVQLIRTITSNPSPLTTPQSQGLLECMRRRFTNTEPAEVNRTCSTIGEITEDILPLPNSQANGSSTESQNIHIPFTISIPVDIPGSVTTNLGEISYDLVAFVIAENNTITSKRQPIHLYRQGISDEPTIEYARSYPNSKVITQISLSQHLHSRAKSDLSFSMNIKLRNPTTRGERVSELKCPAVRGIRCRVEEVTIFLVKSDESNQEVERVSVREICNVRQKSHWEIIENSPGTQQCDAYRSGSVDVLFGFTIPKNANPAQRTDLSCYDFDPGHLDPRTLPPDLLEYYMSTSKEKLVMTVEHRLKLDLLTGEDIFERSTMTLVDRKPIRVALNASFPLFIGGCNDRDIGLAVLERHPPRYEEVPAAPPEYV</sequence>